<dbReference type="Pfam" id="PF03938">
    <property type="entry name" value="OmpH"/>
    <property type="match status" value="1"/>
</dbReference>
<dbReference type="SMART" id="SM00935">
    <property type="entry name" value="OmpH"/>
    <property type="match status" value="1"/>
</dbReference>
<evidence type="ECO:0000256" key="3">
    <source>
        <dbReference type="SAM" id="Coils"/>
    </source>
</evidence>
<accession>A0A9W6ETY6</accession>
<dbReference type="InterPro" id="IPR024930">
    <property type="entry name" value="Skp_dom_sf"/>
</dbReference>
<dbReference type="GO" id="GO:0005829">
    <property type="term" value="C:cytosol"/>
    <property type="evidence" value="ECO:0007669"/>
    <property type="project" value="TreeGrafter"/>
</dbReference>
<dbReference type="AlphaFoldDB" id="A0A9W6ETY6"/>
<evidence type="ECO:0000313" key="6">
    <source>
        <dbReference type="Proteomes" id="UP001143545"/>
    </source>
</evidence>
<organism evidence="5 6">
    <name type="scientific">Neptunitalea chrysea</name>
    <dbReference type="NCBI Taxonomy" id="1647581"/>
    <lineage>
        <taxon>Bacteria</taxon>
        <taxon>Pseudomonadati</taxon>
        <taxon>Bacteroidota</taxon>
        <taxon>Flavobacteriia</taxon>
        <taxon>Flavobacteriales</taxon>
        <taxon>Flavobacteriaceae</taxon>
        <taxon>Neptunitalea</taxon>
    </lineage>
</organism>
<feature type="compositionally biased region" description="Basic and acidic residues" evidence="4">
    <location>
        <begin position="276"/>
        <end position="289"/>
    </location>
</feature>
<sequence length="297" mass="34835">MVGKLISLLDNNFNFWHGFLFTRITNENLLAFSTKNHIMKIKFLAIIVIFLSINSTVSAQKSIRIGYVDMNYILQNVQEYQTANKQLNDKVLKWKKEMEKMQSEINSRRAELNAESVLLTKELIEEREEDISILEGELLDYQQQRFGPDGDLITQKKTLVQPIQDQVFNSVQEVGKGRKFDFVFDKSSDLMMLYADKKYDISDIVLMSINRAEKIQAREKALDEFDKQTNPALLEREKKLEEKRKLQEQKKAERQAAYEAKRQKLLEQREARIKAKEEALKAKQNKDNENTQSDEEE</sequence>
<evidence type="ECO:0000256" key="2">
    <source>
        <dbReference type="ARBA" id="ARBA00022729"/>
    </source>
</evidence>
<evidence type="ECO:0000256" key="1">
    <source>
        <dbReference type="ARBA" id="ARBA00009091"/>
    </source>
</evidence>
<reference evidence="5" key="1">
    <citation type="submission" date="2022-07" db="EMBL/GenBank/DDBJ databases">
        <title>Taxonomy of Novel Oxalotrophic and Methylotrophic Bacteria.</title>
        <authorList>
            <person name="Sahin N."/>
            <person name="Tani A."/>
        </authorList>
    </citation>
    <scope>NUCLEOTIDE SEQUENCE</scope>
    <source>
        <strain evidence="5">AM327</strain>
    </source>
</reference>
<feature type="region of interest" description="Disordered" evidence="4">
    <location>
        <begin position="276"/>
        <end position="297"/>
    </location>
</feature>
<dbReference type="EMBL" id="BRVP01000001">
    <property type="protein sequence ID" value="GLB51036.1"/>
    <property type="molecule type" value="Genomic_DNA"/>
</dbReference>
<dbReference type="InterPro" id="IPR005632">
    <property type="entry name" value="Chaperone_Skp"/>
</dbReference>
<gene>
    <name evidence="5" type="primary">skp</name>
    <name evidence="5" type="ORF">NBRC110019_00750</name>
</gene>
<protein>
    <submittedName>
        <fullName evidence="5">Membrane protein</fullName>
    </submittedName>
</protein>
<feature type="coiled-coil region" evidence="3">
    <location>
        <begin position="77"/>
        <end position="144"/>
    </location>
</feature>
<keyword evidence="2" id="KW-0732">Signal</keyword>
<proteinExistence type="inferred from homology"/>
<dbReference type="GO" id="GO:0051082">
    <property type="term" value="F:unfolded protein binding"/>
    <property type="evidence" value="ECO:0007669"/>
    <property type="project" value="InterPro"/>
</dbReference>
<keyword evidence="6" id="KW-1185">Reference proteome</keyword>
<dbReference type="SUPFAM" id="SSF111384">
    <property type="entry name" value="OmpH-like"/>
    <property type="match status" value="1"/>
</dbReference>
<dbReference type="Gene3D" id="3.30.910.20">
    <property type="entry name" value="Skp domain"/>
    <property type="match status" value="1"/>
</dbReference>
<evidence type="ECO:0000256" key="4">
    <source>
        <dbReference type="SAM" id="MobiDB-lite"/>
    </source>
</evidence>
<dbReference type="GO" id="GO:0050821">
    <property type="term" value="P:protein stabilization"/>
    <property type="evidence" value="ECO:0007669"/>
    <property type="project" value="TreeGrafter"/>
</dbReference>
<keyword evidence="3" id="KW-0175">Coiled coil</keyword>
<comment type="caution">
    <text evidence="5">The sequence shown here is derived from an EMBL/GenBank/DDBJ whole genome shotgun (WGS) entry which is preliminary data.</text>
</comment>
<dbReference type="PANTHER" id="PTHR35089">
    <property type="entry name" value="CHAPERONE PROTEIN SKP"/>
    <property type="match status" value="1"/>
</dbReference>
<comment type="similarity">
    <text evidence="1">Belongs to the Skp family.</text>
</comment>
<dbReference type="Proteomes" id="UP001143545">
    <property type="component" value="Unassembled WGS sequence"/>
</dbReference>
<name>A0A9W6ETY6_9FLAO</name>
<evidence type="ECO:0000313" key="5">
    <source>
        <dbReference type="EMBL" id="GLB51036.1"/>
    </source>
</evidence>
<dbReference type="PANTHER" id="PTHR35089:SF1">
    <property type="entry name" value="CHAPERONE PROTEIN SKP"/>
    <property type="match status" value="1"/>
</dbReference>